<proteinExistence type="predicted"/>
<evidence type="ECO:0000256" key="1">
    <source>
        <dbReference type="SAM" id="MobiDB-lite"/>
    </source>
</evidence>
<sequence>MQSYIPPTLLFIAFTSAIHARFAGPSTRSQGFYNEGQHSIYQAPPSPGQILSRAMQSYIPPGLMSFNPIYPYTPPEPQQHPMARRGPTGPTTRPYIGRTPQGQQNHRPISNSQAVPFFANPMLNYGHAPISNLRGRPGADTGPFFSKHIINYGHGPIFKLQGRPGANALGEDREGRKSLRLDNVRGRGKDDSDADSTFYNDHIYVAYNYRRQFPPRGHDWFAFDDDDLILQYENNHEGIDDEAKRVDAEAKWAKDNPDKVKELMQQKLSRPPKIGTK</sequence>
<dbReference type="EMBL" id="GIIL01007189">
    <property type="protein sequence ID" value="NOV50915.1"/>
    <property type="molecule type" value="Transcribed_RNA"/>
</dbReference>
<evidence type="ECO:0000313" key="2">
    <source>
        <dbReference type="EMBL" id="NOV50915.1"/>
    </source>
</evidence>
<accession>A0A6M2DX21</accession>
<organism evidence="2">
    <name type="scientific">Xenopsylla cheopis</name>
    <name type="common">Oriental rat flea</name>
    <name type="synonym">Pulex cheopis</name>
    <dbReference type="NCBI Taxonomy" id="163159"/>
    <lineage>
        <taxon>Eukaryota</taxon>
        <taxon>Metazoa</taxon>
        <taxon>Ecdysozoa</taxon>
        <taxon>Arthropoda</taxon>
        <taxon>Hexapoda</taxon>
        <taxon>Insecta</taxon>
        <taxon>Pterygota</taxon>
        <taxon>Neoptera</taxon>
        <taxon>Endopterygota</taxon>
        <taxon>Siphonaptera</taxon>
        <taxon>Pulicidae</taxon>
        <taxon>Xenopsyllinae</taxon>
        <taxon>Xenopsylla</taxon>
    </lineage>
</organism>
<dbReference type="AlphaFoldDB" id="A0A6M2DX21"/>
<feature type="region of interest" description="Disordered" evidence="1">
    <location>
        <begin position="256"/>
        <end position="277"/>
    </location>
</feature>
<name>A0A6M2DX21_XENCH</name>
<protein>
    <submittedName>
        <fullName evidence="2">Putative product</fullName>
    </submittedName>
</protein>
<feature type="region of interest" description="Disordered" evidence="1">
    <location>
        <begin position="74"/>
        <end position="108"/>
    </location>
</feature>
<reference evidence="2" key="1">
    <citation type="submission" date="2020-03" db="EMBL/GenBank/DDBJ databases">
        <title>Transcriptomic Profiling of the Digestive Tract of the Rat Flea, Xenopsylla cheopis, Following Blood Feeding and Infection with Yersinia pestis.</title>
        <authorList>
            <person name="Bland D.M."/>
            <person name="Martens C.A."/>
            <person name="Virtaneva K."/>
            <person name="Kanakabandi K."/>
            <person name="Long D."/>
            <person name="Rosenke R."/>
            <person name="Saturday G.A."/>
            <person name="Hoyt F.H."/>
            <person name="Bruno D.P."/>
            <person name="Ribeiro J.M.C."/>
            <person name="Hinnebusch J."/>
        </authorList>
    </citation>
    <scope>NUCLEOTIDE SEQUENCE</scope>
</reference>